<dbReference type="InterPro" id="IPR022061">
    <property type="entry name" value="DUF3617"/>
</dbReference>
<evidence type="ECO:0000313" key="4">
    <source>
        <dbReference type="Proteomes" id="UP000027866"/>
    </source>
</evidence>
<dbReference type="Proteomes" id="UP000027866">
    <property type="component" value="Unassembled WGS sequence"/>
</dbReference>
<dbReference type="KEGG" id="elq:Ga0102493_111959"/>
<evidence type="ECO:0000313" key="3">
    <source>
        <dbReference type="EMBL" id="KEO93152.1"/>
    </source>
</evidence>
<feature type="chain" id="PRO_5001697606" description="DUF3617 domain-containing protein" evidence="2">
    <location>
        <begin position="19"/>
        <end position="191"/>
    </location>
</feature>
<feature type="compositionally biased region" description="Basic and acidic residues" evidence="1">
    <location>
        <begin position="181"/>
        <end position="191"/>
    </location>
</feature>
<feature type="region of interest" description="Disordered" evidence="1">
    <location>
        <begin position="20"/>
        <end position="41"/>
    </location>
</feature>
<evidence type="ECO:0000256" key="2">
    <source>
        <dbReference type="SAM" id="SignalP"/>
    </source>
</evidence>
<keyword evidence="4" id="KW-1185">Reference proteome</keyword>
<feature type="region of interest" description="Disordered" evidence="1">
    <location>
        <begin position="168"/>
        <end position="191"/>
    </location>
</feature>
<dbReference type="RefSeq" id="WP_051697999.1">
    <property type="nucleotide sequence ID" value="NZ_CP017057.1"/>
</dbReference>
<accession>A0A074N5C5</accession>
<feature type="compositionally biased region" description="Low complexity" evidence="1">
    <location>
        <begin position="26"/>
        <end position="41"/>
    </location>
</feature>
<sequence>MRKAVIAASLAALLAACGGETEGSTDTAEGSSAGDDAASGGDLSMAEVAERAREGTVRPQPGQYRSQVELVDLDIPGAPPQAAEMMRGQMSQTTEFCLTQEDVEEGFRQLASQPQGGDCSFNKFDVDGGEIDAAMSCTNPGGGTVNISMQGTGRETSSEFTMRMSGDLGGTGEGSMTMKQTSERIGDCSAG</sequence>
<comment type="caution">
    <text evidence="3">The sequence shown here is derived from an EMBL/GenBank/DDBJ whole genome shotgun (WGS) entry which is preliminary data.</text>
</comment>
<dbReference type="Pfam" id="PF12276">
    <property type="entry name" value="DUF3617"/>
    <property type="match status" value="1"/>
</dbReference>
<evidence type="ECO:0008006" key="5">
    <source>
        <dbReference type="Google" id="ProtNLM"/>
    </source>
</evidence>
<dbReference type="PATRIC" id="fig|39960.10.peg.1045"/>
<evidence type="ECO:0000256" key="1">
    <source>
        <dbReference type="SAM" id="MobiDB-lite"/>
    </source>
</evidence>
<reference evidence="3 4" key="1">
    <citation type="submission" date="2014-04" db="EMBL/GenBank/DDBJ databases">
        <title>A comprehensive comparison of genomes of Erythrobacter spp. Strains.</title>
        <authorList>
            <person name="Zheng Q."/>
        </authorList>
    </citation>
    <scope>NUCLEOTIDE SEQUENCE [LARGE SCALE GENOMIC DNA]</scope>
    <source>
        <strain evidence="3 4">DSM 8509</strain>
    </source>
</reference>
<dbReference type="EMBL" id="JMIX01000007">
    <property type="protein sequence ID" value="KEO93152.1"/>
    <property type="molecule type" value="Genomic_DNA"/>
</dbReference>
<dbReference type="PROSITE" id="PS51257">
    <property type="entry name" value="PROKAR_LIPOPROTEIN"/>
    <property type="match status" value="1"/>
</dbReference>
<protein>
    <recommendedName>
        <fullName evidence="5">DUF3617 domain-containing protein</fullName>
    </recommendedName>
</protein>
<name>A0A074N5C5_9SPHN</name>
<gene>
    <name evidence="3" type="ORF">EH32_13080</name>
</gene>
<dbReference type="OrthoDB" id="7405484at2"/>
<keyword evidence="2" id="KW-0732">Signal</keyword>
<dbReference type="AlphaFoldDB" id="A0A074N5C5"/>
<feature type="signal peptide" evidence="2">
    <location>
        <begin position="1"/>
        <end position="18"/>
    </location>
</feature>
<organism evidence="3 4">
    <name type="scientific">Erythrobacter litoralis</name>
    <dbReference type="NCBI Taxonomy" id="39960"/>
    <lineage>
        <taxon>Bacteria</taxon>
        <taxon>Pseudomonadati</taxon>
        <taxon>Pseudomonadota</taxon>
        <taxon>Alphaproteobacteria</taxon>
        <taxon>Sphingomonadales</taxon>
        <taxon>Erythrobacteraceae</taxon>
        <taxon>Erythrobacter/Porphyrobacter group</taxon>
        <taxon>Erythrobacter</taxon>
    </lineage>
</organism>
<proteinExistence type="predicted"/>